<dbReference type="SUPFAM" id="SSF48452">
    <property type="entry name" value="TPR-like"/>
    <property type="match status" value="1"/>
</dbReference>
<keyword evidence="2" id="KW-0472">Membrane</keyword>
<dbReference type="Gene3D" id="1.25.40.10">
    <property type="entry name" value="Tetratricopeptide repeat domain"/>
    <property type="match status" value="2"/>
</dbReference>
<keyword evidence="2" id="KW-0812">Transmembrane</keyword>
<name>A0A6J6ND75_9ZZZZ</name>
<evidence type="ECO:0000256" key="2">
    <source>
        <dbReference type="SAM" id="Phobius"/>
    </source>
</evidence>
<protein>
    <submittedName>
        <fullName evidence="3">Unannotated protein</fullName>
    </submittedName>
</protein>
<reference evidence="3" key="1">
    <citation type="submission" date="2020-05" db="EMBL/GenBank/DDBJ databases">
        <authorList>
            <person name="Chiriac C."/>
            <person name="Salcher M."/>
            <person name="Ghai R."/>
            <person name="Kavagutti S V."/>
        </authorList>
    </citation>
    <scope>NUCLEOTIDE SEQUENCE</scope>
</reference>
<organism evidence="3">
    <name type="scientific">freshwater metagenome</name>
    <dbReference type="NCBI Taxonomy" id="449393"/>
    <lineage>
        <taxon>unclassified sequences</taxon>
        <taxon>metagenomes</taxon>
        <taxon>ecological metagenomes</taxon>
    </lineage>
</organism>
<feature type="transmembrane region" description="Helical" evidence="2">
    <location>
        <begin position="51"/>
        <end position="70"/>
    </location>
</feature>
<evidence type="ECO:0000313" key="3">
    <source>
        <dbReference type="EMBL" id="CAB4684179.1"/>
    </source>
</evidence>
<feature type="compositionally biased region" description="Basic residues" evidence="1">
    <location>
        <begin position="1"/>
        <end position="12"/>
    </location>
</feature>
<dbReference type="InterPro" id="IPR011990">
    <property type="entry name" value="TPR-like_helical_dom_sf"/>
</dbReference>
<dbReference type="AlphaFoldDB" id="A0A6J6ND75"/>
<dbReference type="EMBL" id="CAEZXP010000001">
    <property type="protein sequence ID" value="CAB4684179.1"/>
    <property type="molecule type" value="Genomic_DNA"/>
</dbReference>
<keyword evidence="2" id="KW-1133">Transmembrane helix</keyword>
<accession>A0A6J6ND75</accession>
<evidence type="ECO:0000256" key="1">
    <source>
        <dbReference type="SAM" id="MobiDB-lite"/>
    </source>
</evidence>
<proteinExistence type="predicted"/>
<sequence>MARGTQHRKHRTGPNARVASPTVAQPKRKKKAAPSWEDQLFFNRLRRHAKWVFVLLAVFFAAGFVLFGVGSGSNGLNDVLQNMFQGSGSTGANISKLEKATQKNSTDPKAWRAYATGLEQKNNLDEATNALSRYVALKPKDTAAVEELAGLYLRQASNYETNYAIAQSLYNYQSVNPAFAPDSNSSLGKAYAAQGSLLDPISNAASGVLSTQSSAAFQSLATAEQNAVATYEKLAVLQPKDATTQFRLGQIASQASQLSNADANKKIAVKAIRAFLKLSPNDPLAPQARSALKSLLKK</sequence>
<gene>
    <name evidence="3" type="ORF">UFOPK2399_00163</name>
</gene>
<feature type="region of interest" description="Disordered" evidence="1">
    <location>
        <begin position="1"/>
        <end position="31"/>
    </location>
</feature>